<accession>A0A8X7VNT5</accession>
<evidence type="ECO:0000256" key="1">
    <source>
        <dbReference type="SAM" id="MobiDB-lite"/>
    </source>
</evidence>
<protein>
    <submittedName>
        <fullName evidence="2">Uncharacterized protein</fullName>
    </submittedName>
</protein>
<proteinExistence type="predicted"/>
<feature type="compositionally biased region" description="Basic residues" evidence="1">
    <location>
        <begin position="1"/>
        <end position="18"/>
    </location>
</feature>
<comment type="caution">
    <text evidence="2">The sequence shown here is derived from an EMBL/GenBank/DDBJ whole genome shotgun (WGS) entry which is preliminary data.</text>
</comment>
<feature type="compositionally biased region" description="Basic residues" evidence="1">
    <location>
        <begin position="93"/>
        <end position="112"/>
    </location>
</feature>
<organism evidence="2 3">
    <name type="scientific">Brassica carinata</name>
    <name type="common">Ethiopian mustard</name>
    <name type="synonym">Abyssinian cabbage</name>
    <dbReference type="NCBI Taxonomy" id="52824"/>
    <lineage>
        <taxon>Eukaryota</taxon>
        <taxon>Viridiplantae</taxon>
        <taxon>Streptophyta</taxon>
        <taxon>Embryophyta</taxon>
        <taxon>Tracheophyta</taxon>
        <taxon>Spermatophyta</taxon>
        <taxon>Magnoliopsida</taxon>
        <taxon>eudicotyledons</taxon>
        <taxon>Gunneridae</taxon>
        <taxon>Pentapetalae</taxon>
        <taxon>rosids</taxon>
        <taxon>malvids</taxon>
        <taxon>Brassicales</taxon>
        <taxon>Brassicaceae</taxon>
        <taxon>Brassiceae</taxon>
        <taxon>Brassica</taxon>
    </lineage>
</organism>
<dbReference type="AlphaFoldDB" id="A0A8X7VNT5"/>
<keyword evidence="3" id="KW-1185">Reference proteome</keyword>
<feature type="compositionally biased region" description="Polar residues" evidence="1">
    <location>
        <begin position="49"/>
        <end position="58"/>
    </location>
</feature>
<evidence type="ECO:0000313" key="2">
    <source>
        <dbReference type="EMBL" id="KAG2314821.1"/>
    </source>
</evidence>
<gene>
    <name evidence="2" type="ORF">Bca52824_017943</name>
</gene>
<dbReference type="EMBL" id="JAAMPC010000004">
    <property type="protein sequence ID" value="KAG2314821.1"/>
    <property type="molecule type" value="Genomic_DNA"/>
</dbReference>
<name>A0A8X7VNT5_BRACI</name>
<reference evidence="2 3" key="1">
    <citation type="submission" date="2020-02" db="EMBL/GenBank/DDBJ databases">
        <authorList>
            <person name="Ma Q."/>
            <person name="Huang Y."/>
            <person name="Song X."/>
            <person name="Pei D."/>
        </authorList>
    </citation>
    <scope>NUCLEOTIDE SEQUENCE [LARGE SCALE GENOMIC DNA]</scope>
    <source>
        <strain evidence="2">Sxm20200214</strain>
        <tissue evidence="2">Leaf</tissue>
    </source>
</reference>
<feature type="compositionally biased region" description="Basic and acidic residues" evidence="1">
    <location>
        <begin position="72"/>
        <end position="86"/>
    </location>
</feature>
<feature type="region of interest" description="Disordered" evidence="1">
    <location>
        <begin position="1"/>
        <end position="168"/>
    </location>
</feature>
<evidence type="ECO:0000313" key="3">
    <source>
        <dbReference type="Proteomes" id="UP000886595"/>
    </source>
</evidence>
<sequence length="168" mass="19104">MTGRGKRGGKRQNKKKNNSTREKVQEHNPAPIAEEFSGGNETQTDHHSATSQTESQLNHDNEIEEEVETENSPEKLEKEAAKEPKETPTPPRGRTKAAARRSSRIGYHHRPKAIAVRNRPRKSTDPKKFTTPEQTTRTRARSRWVSSPFTEADTDEIEGRKKKPRTEA</sequence>
<feature type="compositionally biased region" description="Acidic residues" evidence="1">
    <location>
        <begin position="62"/>
        <end position="71"/>
    </location>
</feature>
<dbReference type="Proteomes" id="UP000886595">
    <property type="component" value="Unassembled WGS sequence"/>
</dbReference>